<proteinExistence type="predicted"/>
<dbReference type="InterPro" id="IPR009003">
    <property type="entry name" value="Peptidase_S1_PA"/>
</dbReference>
<dbReference type="OrthoDB" id="3762657at2759"/>
<gene>
    <name evidence="1" type="ORF">F8M41_021913</name>
</gene>
<accession>A0A8H4B1C0</accession>
<dbReference type="SUPFAM" id="SSF50494">
    <property type="entry name" value="Trypsin-like serine proteases"/>
    <property type="match status" value="1"/>
</dbReference>
<dbReference type="Gene3D" id="2.40.10.10">
    <property type="entry name" value="Trypsin-like serine proteases"/>
    <property type="match status" value="2"/>
</dbReference>
<evidence type="ECO:0000313" key="1">
    <source>
        <dbReference type="EMBL" id="KAF0552373.1"/>
    </source>
</evidence>
<dbReference type="Proteomes" id="UP000439903">
    <property type="component" value="Unassembled WGS sequence"/>
</dbReference>
<dbReference type="InterPro" id="IPR043504">
    <property type="entry name" value="Peptidase_S1_PA_chymotrypsin"/>
</dbReference>
<comment type="caution">
    <text evidence="1">The sequence shown here is derived from an EMBL/GenBank/DDBJ whole genome shotgun (WGS) entry which is preliminary data.</text>
</comment>
<sequence length="218" mass="24019">MEKRDLDILVLGGDGLFTELNICSVGFLATAKNEAKSYIVTTEHCRDIHGDKTKFFYGAWNENSTNELIGSMSLDEFDIYDFGLIDISNMSESLKPLPEIRNTDSEQFRQLRTNNGIPVSSHGVHLCKSGYSTHVTCGFVKAFDFILYASDGIHYSELIMTSMLSQKGDNGGAAFAYSDLSTVILNGIYVAEIGNVNSMILPLSIITVYGDIEPITDK</sequence>
<keyword evidence="2" id="KW-1185">Reference proteome</keyword>
<dbReference type="EMBL" id="WTPW01000067">
    <property type="protein sequence ID" value="KAF0552373.1"/>
    <property type="molecule type" value="Genomic_DNA"/>
</dbReference>
<protein>
    <submittedName>
        <fullName evidence="1">S1 family peptidase</fullName>
    </submittedName>
</protein>
<reference evidence="1 2" key="1">
    <citation type="journal article" date="2019" name="Environ. Microbiol.">
        <title>At the nexus of three kingdoms: the genome of the mycorrhizal fungus Gigaspora margarita provides insights into plant, endobacterial and fungal interactions.</title>
        <authorList>
            <person name="Venice F."/>
            <person name="Ghignone S."/>
            <person name="Salvioli di Fossalunga A."/>
            <person name="Amselem J."/>
            <person name="Novero M."/>
            <person name="Xianan X."/>
            <person name="Sedzielewska Toro K."/>
            <person name="Morin E."/>
            <person name="Lipzen A."/>
            <person name="Grigoriev I.V."/>
            <person name="Henrissat B."/>
            <person name="Martin F.M."/>
            <person name="Bonfante P."/>
        </authorList>
    </citation>
    <scope>NUCLEOTIDE SEQUENCE [LARGE SCALE GENOMIC DNA]</scope>
    <source>
        <strain evidence="1 2">BEG34</strain>
    </source>
</reference>
<name>A0A8H4B1C0_GIGMA</name>
<organism evidence="1 2">
    <name type="scientific">Gigaspora margarita</name>
    <dbReference type="NCBI Taxonomy" id="4874"/>
    <lineage>
        <taxon>Eukaryota</taxon>
        <taxon>Fungi</taxon>
        <taxon>Fungi incertae sedis</taxon>
        <taxon>Mucoromycota</taxon>
        <taxon>Glomeromycotina</taxon>
        <taxon>Glomeromycetes</taxon>
        <taxon>Diversisporales</taxon>
        <taxon>Gigasporaceae</taxon>
        <taxon>Gigaspora</taxon>
    </lineage>
</organism>
<dbReference type="AlphaFoldDB" id="A0A8H4B1C0"/>
<evidence type="ECO:0000313" key="2">
    <source>
        <dbReference type="Proteomes" id="UP000439903"/>
    </source>
</evidence>